<accession>A0A7S3F131</accession>
<evidence type="ECO:0000259" key="1">
    <source>
        <dbReference type="Pfam" id="PF02230"/>
    </source>
</evidence>
<gene>
    <name evidence="2" type="ORF">HERI1096_LOCUS21585</name>
</gene>
<dbReference type="GO" id="GO:0016787">
    <property type="term" value="F:hydrolase activity"/>
    <property type="evidence" value="ECO:0007669"/>
    <property type="project" value="InterPro"/>
</dbReference>
<evidence type="ECO:0000313" key="2">
    <source>
        <dbReference type="EMBL" id="CAE0120884.1"/>
    </source>
</evidence>
<reference evidence="2" key="1">
    <citation type="submission" date="2021-01" db="EMBL/GenBank/DDBJ databases">
        <authorList>
            <person name="Corre E."/>
            <person name="Pelletier E."/>
            <person name="Niang G."/>
            <person name="Scheremetjew M."/>
            <person name="Finn R."/>
            <person name="Kale V."/>
            <person name="Holt S."/>
            <person name="Cochrane G."/>
            <person name="Meng A."/>
            <person name="Brown T."/>
            <person name="Cohen L."/>
        </authorList>
    </citation>
    <scope>NUCLEOTIDE SEQUENCE</scope>
    <source>
        <strain evidence="2">CCMP281</strain>
    </source>
</reference>
<dbReference type="EMBL" id="HBHX01038808">
    <property type="protein sequence ID" value="CAE0120884.1"/>
    <property type="molecule type" value="Transcribed_RNA"/>
</dbReference>
<dbReference type="InterPro" id="IPR029058">
    <property type="entry name" value="AB_hydrolase_fold"/>
</dbReference>
<sequence>MGPAMGPPLHCLPCRWWEGGLDRWASGLIQASAAFSACVRAAVDESPGASLILGGFSQGAAVALRSACESGIRVDGLLQLSAQAPANPLSAGSLDGVSLLIAAGDADEIAPIATAEALLEACVSAGAAGAQSSAGAVGTLLFKYQGAHEVTLDVADAVRTFIEEACARAPRACTQ</sequence>
<dbReference type="InterPro" id="IPR003140">
    <property type="entry name" value="PLipase/COase/thioEstase"/>
</dbReference>
<name>A0A7S3F131_9EUKA</name>
<protein>
    <recommendedName>
        <fullName evidence="1">Phospholipase/carboxylesterase/thioesterase domain-containing protein</fullName>
    </recommendedName>
</protein>
<organism evidence="2">
    <name type="scientific">Haptolina ericina</name>
    <dbReference type="NCBI Taxonomy" id="156174"/>
    <lineage>
        <taxon>Eukaryota</taxon>
        <taxon>Haptista</taxon>
        <taxon>Haptophyta</taxon>
        <taxon>Prymnesiophyceae</taxon>
        <taxon>Prymnesiales</taxon>
        <taxon>Prymnesiaceae</taxon>
        <taxon>Haptolina</taxon>
    </lineage>
</organism>
<dbReference type="AlphaFoldDB" id="A0A7S3F131"/>
<dbReference type="SUPFAM" id="SSF53474">
    <property type="entry name" value="alpha/beta-Hydrolases"/>
    <property type="match status" value="1"/>
</dbReference>
<dbReference type="Gene3D" id="3.40.50.1820">
    <property type="entry name" value="alpha/beta hydrolase"/>
    <property type="match status" value="1"/>
</dbReference>
<feature type="domain" description="Phospholipase/carboxylesterase/thioesterase" evidence="1">
    <location>
        <begin position="30"/>
        <end position="123"/>
    </location>
</feature>
<proteinExistence type="predicted"/>
<dbReference type="Pfam" id="PF02230">
    <property type="entry name" value="Abhydrolase_2"/>
    <property type="match status" value="1"/>
</dbReference>